<accession>A0ABR1WWE6</accession>
<feature type="compositionally biased region" description="Polar residues" evidence="1">
    <location>
        <begin position="1"/>
        <end position="22"/>
    </location>
</feature>
<sequence>MGSSRTEISRNNVQSYMATKNSGGDPVTALALRPDSSSQSAAERQARVQREMAASLKLYRTS</sequence>
<dbReference type="EMBL" id="JAQQWL010000002">
    <property type="protein sequence ID" value="KAK8087474.1"/>
    <property type="molecule type" value="Genomic_DNA"/>
</dbReference>
<organism evidence="2 3">
    <name type="scientific">Apiospora phragmitis</name>
    <dbReference type="NCBI Taxonomy" id="2905665"/>
    <lineage>
        <taxon>Eukaryota</taxon>
        <taxon>Fungi</taxon>
        <taxon>Dikarya</taxon>
        <taxon>Ascomycota</taxon>
        <taxon>Pezizomycotina</taxon>
        <taxon>Sordariomycetes</taxon>
        <taxon>Xylariomycetidae</taxon>
        <taxon>Amphisphaeriales</taxon>
        <taxon>Apiosporaceae</taxon>
        <taxon>Apiospora</taxon>
    </lineage>
</organism>
<keyword evidence="3" id="KW-1185">Reference proteome</keyword>
<comment type="caution">
    <text evidence="2">The sequence shown here is derived from an EMBL/GenBank/DDBJ whole genome shotgun (WGS) entry which is preliminary data.</text>
</comment>
<dbReference type="RefSeq" id="XP_066721998.1">
    <property type="nucleotide sequence ID" value="XM_066853857.1"/>
</dbReference>
<reference evidence="2 3" key="1">
    <citation type="submission" date="2023-01" db="EMBL/GenBank/DDBJ databases">
        <title>Analysis of 21 Apiospora genomes using comparative genomics revels a genus with tremendous synthesis potential of carbohydrate active enzymes and secondary metabolites.</title>
        <authorList>
            <person name="Sorensen T."/>
        </authorList>
    </citation>
    <scope>NUCLEOTIDE SEQUENCE [LARGE SCALE GENOMIC DNA]</scope>
    <source>
        <strain evidence="2 3">CBS 135458</strain>
    </source>
</reference>
<evidence type="ECO:0000313" key="2">
    <source>
        <dbReference type="EMBL" id="KAK8087474.1"/>
    </source>
</evidence>
<protein>
    <submittedName>
        <fullName evidence="2">Uncharacterized protein</fullName>
    </submittedName>
</protein>
<gene>
    <name evidence="2" type="ORF">PG994_002448</name>
</gene>
<dbReference type="GeneID" id="92086920"/>
<dbReference type="Proteomes" id="UP001480595">
    <property type="component" value="Unassembled WGS sequence"/>
</dbReference>
<proteinExistence type="predicted"/>
<evidence type="ECO:0000256" key="1">
    <source>
        <dbReference type="SAM" id="MobiDB-lite"/>
    </source>
</evidence>
<feature type="region of interest" description="Disordered" evidence="1">
    <location>
        <begin position="1"/>
        <end position="49"/>
    </location>
</feature>
<evidence type="ECO:0000313" key="3">
    <source>
        <dbReference type="Proteomes" id="UP001480595"/>
    </source>
</evidence>
<name>A0ABR1WWE6_9PEZI</name>